<evidence type="ECO:0000313" key="2">
    <source>
        <dbReference type="EnsemblPlants" id="AET2Gv21020400.4"/>
    </source>
</evidence>
<keyword evidence="3" id="KW-1185">Reference proteome</keyword>
<evidence type="ECO:0000256" key="1">
    <source>
        <dbReference type="SAM" id="MobiDB-lite"/>
    </source>
</evidence>
<dbReference type="Gramene" id="AET2Gv21020400.4">
    <property type="protein sequence ID" value="AET2Gv21020400.4"/>
    <property type="gene ID" value="AET2Gv21020400"/>
</dbReference>
<sequence length="111" mass="12135">PKFGAASRVHSSPPPSCAHENHILTPTSAPHASSITYSCHPLAKIYSLASRRFSEYRIVACCQGAFSNLHILGRDSRSNHPHLGDISLDTLASKIISGDLIWWCGRGIEKR</sequence>
<dbReference type="EnsemblPlants" id="AET2Gv21020400.4">
    <property type="protein sequence ID" value="AET2Gv21020400.4"/>
    <property type="gene ID" value="AET2Gv21020400"/>
</dbReference>
<reference evidence="2" key="3">
    <citation type="journal article" date="2017" name="Nature">
        <title>Genome sequence of the progenitor of the wheat D genome Aegilops tauschii.</title>
        <authorList>
            <person name="Luo M.C."/>
            <person name="Gu Y.Q."/>
            <person name="Puiu D."/>
            <person name="Wang H."/>
            <person name="Twardziok S.O."/>
            <person name="Deal K.R."/>
            <person name="Huo N."/>
            <person name="Zhu T."/>
            <person name="Wang L."/>
            <person name="Wang Y."/>
            <person name="McGuire P.E."/>
            <person name="Liu S."/>
            <person name="Long H."/>
            <person name="Ramasamy R.K."/>
            <person name="Rodriguez J.C."/>
            <person name="Van S.L."/>
            <person name="Yuan L."/>
            <person name="Wang Z."/>
            <person name="Xia Z."/>
            <person name="Xiao L."/>
            <person name="Anderson O.D."/>
            <person name="Ouyang S."/>
            <person name="Liang Y."/>
            <person name="Zimin A.V."/>
            <person name="Pertea G."/>
            <person name="Qi P."/>
            <person name="Bennetzen J.L."/>
            <person name="Dai X."/>
            <person name="Dawson M.W."/>
            <person name="Muller H.G."/>
            <person name="Kugler K."/>
            <person name="Rivarola-Duarte L."/>
            <person name="Spannagl M."/>
            <person name="Mayer K.F.X."/>
            <person name="Lu F.H."/>
            <person name="Bevan M.W."/>
            <person name="Leroy P."/>
            <person name="Li P."/>
            <person name="You F.M."/>
            <person name="Sun Q."/>
            <person name="Liu Z."/>
            <person name="Lyons E."/>
            <person name="Wicker T."/>
            <person name="Salzberg S.L."/>
            <person name="Devos K.M."/>
            <person name="Dvorak J."/>
        </authorList>
    </citation>
    <scope>NUCLEOTIDE SEQUENCE [LARGE SCALE GENOMIC DNA]</scope>
    <source>
        <strain evidence="2">cv. AL8/78</strain>
    </source>
</reference>
<accession>A0A453CZA4</accession>
<reference evidence="2" key="5">
    <citation type="journal article" date="2021" name="G3 (Bethesda)">
        <title>Aegilops tauschii genome assembly Aet v5.0 features greater sequence contiguity and improved annotation.</title>
        <authorList>
            <person name="Wang L."/>
            <person name="Zhu T."/>
            <person name="Rodriguez J.C."/>
            <person name="Deal K.R."/>
            <person name="Dubcovsky J."/>
            <person name="McGuire P.E."/>
            <person name="Lux T."/>
            <person name="Spannagl M."/>
            <person name="Mayer K.F.X."/>
            <person name="Baldrich P."/>
            <person name="Meyers B.C."/>
            <person name="Huo N."/>
            <person name="Gu Y.Q."/>
            <person name="Zhou H."/>
            <person name="Devos K.M."/>
            <person name="Bennetzen J.L."/>
            <person name="Unver T."/>
            <person name="Budak H."/>
            <person name="Gulick P.J."/>
            <person name="Galiba G."/>
            <person name="Kalapos B."/>
            <person name="Nelson D.R."/>
            <person name="Li P."/>
            <person name="You F.M."/>
            <person name="Luo M.C."/>
            <person name="Dvorak J."/>
        </authorList>
    </citation>
    <scope>NUCLEOTIDE SEQUENCE [LARGE SCALE GENOMIC DNA]</scope>
    <source>
        <strain evidence="2">cv. AL8/78</strain>
    </source>
</reference>
<reference evidence="3" key="1">
    <citation type="journal article" date="2014" name="Science">
        <title>Ancient hybridizations among the ancestral genomes of bread wheat.</title>
        <authorList>
            <consortium name="International Wheat Genome Sequencing Consortium,"/>
            <person name="Marcussen T."/>
            <person name="Sandve S.R."/>
            <person name="Heier L."/>
            <person name="Spannagl M."/>
            <person name="Pfeifer M."/>
            <person name="Jakobsen K.S."/>
            <person name="Wulff B.B."/>
            <person name="Steuernagel B."/>
            <person name="Mayer K.F."/>
            <person name="Olsen O.A."/>
        </authorList>
    </citation>
    <scope>NUCLEOTIDE SEQUENCE [LARGE SCALE GENOMIC DNA]</scope>
    <source>
        <strain evidence="3">cv. AL8/78</strain>
    </source>
</reference>
<organism evidence="2 3">
    <name type="scientific">Aegilops tauschii subsp. strangulata</name>
    <name type="common">Goatgrass</name>
    <dbReference type="NCBI Taxonomy" id="200361"/>
    <lineage>
        <taxon>Eukaryota</taxon>
        <taxon>Viridiplantae</taxon>
        <taxon>Streptophyta</taxon>
        <taxon>Embryophyta</taxon>
        <taxon>Tracheophyta</taxon>
        <taxon>Spermatophyta</taxon>
        <taxon>Magnoliopsida</taxon>
        <taxon>Liliopsida</taxon>
        <taxon>Poales</taxon>
        <taxon>Poaceae</taxon>
        <taxon>BOP clade</taxon>
        <taxon>Pooideae</taxon>
        <taxon>Triticodae</taxon>
        <taxon>Triticeae</taxon>
        <taxon>Triticinae</taxon>
        <taxon>Aegilops</taxon>
    </lineage>
</organism>
<name>A0A453CZA4_AEGTS</name>
<proteinExistence type="predicted"/>
<feature type="region of interest" description="Disordered" evidence="1">
    <location>
        <begin position="1"/>
        <end position="23"/>
    </location>
</feature>
<dbReference type="AlphaFoldDB" id="A0A453CZA4"/>
<reference evidence="2" key="4">
    <citation type="submission" date="2019-03" db="UniProtKB">
        <authorList>
            <consortium name="EnsemblPlants"/>
        </authorList>
    </citation>
    <scope>IDENTIFICATION</scope>
</reference>
<reference evidence="3" key="2">
    <citation type="journal article" date="2017" name="Nat. Plants">
        <title>The Aegilops tauschii genome reveals multiple impacts of transposons.</title>
        <authorList>
            <person name="Zhao G."/>
            <person name="Zou C."/>
            <person name="Li K."/>
            <person name="Wang K."/>
            <person name="Li T."/>
            <person name="Gao L."/>
            <person name="Zhang X."/>
            <person name="Wang H."/>
            <person name="Yang Z."/>
            <person name="Liu X."/>
            <person name="Jiang W."/>
            <person name="Mao L."/>
            <person name="Kong X."/>
            <person name="Jiao Y."/>
            <person name="Jia J."/>
        </authorList>
    </citation>
    <scope>NUCLEOTIDE SEQUENCE [LARGE SCALE GENOMIC DNA]</scope>
    <source>
        <strain evidence="3">cv. AL8/78</strain>
    </source>
</reference>
<dbReference type="Proteomes" id="UP000015105">
    <property type="component" value="Chromosome 2D"/>
</dbReference>
<protein>
    <submittedName>
        <fullName evidence="2">Uncharacterized protein</fullName>
    </submittedName>
</protein>
<evidence type="ECO:0000313" key="3">
    <source>
        <dbReference type="Proteomes" id="UP000015105"/>
    </source>
</evidence>